<proteinExistence type="predicted"/>
<keyword evidence="1" id="KW-1015">Disulfide bond</keyword>
<dbReference type="STRING" id="74557.A0A1V9YYQ0"/>
<dbReference type="InterPro" id="IPR000436">
    <property type="entry name" value="Sushi_SCR_CCP_dom"/>
</dbReference>
<dbReference type="Gene3D" id="2.10.70.10">
    <property type="entry name" value="Complement Module, domain 1"/>
    <property type="match status" value="1"/>
</dbReference>
<organism evidence="3 4">
    <name type="scientific">Thraustotheca clavata</name>
    <dbReference type="NCBI Taxonomy" id="74557"/>
    <lineage>
        <taxon>Eukaryota</taxon>
        <taxon>Sar</taxon>
        <taxon>Stramenopiles</taxon>
        <taxon>Oomycota</taxon>
        <taxon>Saprolegniomycetes</taxon>
        <taxon>Saprolegniales</taxon>
        <taxon>Achlyaceae</taxon>
        <taxon>Thraustotheca</taxon>
    </lineage>
</organism>
<name>A0A1V9YYQ0_9STRA</name>
<evidence type="ECO:0000259" key="2">
    <source>
        <dbReference type="PROSITE" id="PS50923"/>
    </source>
</evidence>
<dbReference type="OrthoDB" id="6352088at2759"/>
<feature type="domain" description="Sushi" evidence="2">
    <location>
        <begin position="6"/>
        <end position="62"/>
    </location>
</feature>
<reference evidence="3 4" key="1">
    <citation type="journal article" date="2014" name="Genome Biol. Evol.">
        <title>The secreted proteins of Achlya hypogyna and Thraustotheca clavata identify the ancestral oomycete secretome and reveal gene acquisitions by horizontal gene transfer.</title>
        <authorList>
            <person name="Misner I."/>
            <person name="Blouin N."/>
            <person name="Leonard G."/>
            <person name="Richards T.A."/>
            <person name="Lane C.E."/>
        </authorList>
    </citation>
    <scope>NUCLEOTIDE SEQUENCE [LARGE SCALE GENOMIC DNA]</scope>
    <source>
        <strain evidence="3 4">ATCC 34112</strain>
    </source>
</reference>
<evidence type="ECO:0000313" key="3">
    <source>
        <dbReference type="EMBL" id="OQR90876.1"/>
    </source>
</evidence>
<keyword evidence="4" id="KW-1185">Reference proteome</keyword>
<gene>
    <name evidence="3" type="ORF">THRCLA_22504</name>
</gene>
<dbReference type="SUPFAM" id="SSF57535">
    <property type="entry name" value="Complement control module/SCR domain"/>
    <property type="match status" value="1"/>
</dbReference>
<accession>A0A1V9YYQ0</accession>
<dbReference type="Proteomes" id="UP000243217">
    <property type="component" value="Unassembled WGS sequence"/>
</dbReference>
<evidence type="ECO:0000313" key="4">
    <source>
        <dbReference type="Proteomes" id="UP000243217"/>
    </source>
</evidence>
<sequence>MPPPPVQCPELFNIHRGYVQTTGRDTGATATYKCDPTHRLHGNPTRKCEQGSWTGDEPTCRVQYSRSKDNSFQNGDFGYSVGML</sequence>
<comment type="caution">
    <text evidence="3">The sequence shown here is derived from an EMBL/GenBank/DDBJ whole genome shotgun (WGS) entry which is preliminary data.</text>
</comment>
<dbReference type="InterPro" id="IPR035976">
    <property type="entry name" value="Sushi/SCR/CCP_sf"/>
</dbReference>
<evidence type="ECO:0000256" key="1">
    <source>
        <dbReference type="ARBA" id="ARBA00023157"/>
    </source>
</evidence>
<dbReference type="Pfam" id="PF00084">
    <property type="entry name" value="Sushi"/>
    <property type="match status" value="1"/>
</dbReference>
<protein>
    <recommendedName>
        <fullName evidence="2">Sushi domain-containing protein</fullName>
    </recommendedName>
</protein>
<dbReference type="PROSITE" id="PS50923">
    <property type="entry name" value="SUSHI"/>
    <property type="match status" value="1"/>
</dbReference>
<dbReference type="CDD" id="cd00033">
    <property type="entry name" value="CCP"/>
    <property type="match status" value="1"/>
</dbReference>
<dbReference type="SMART" id="SM00032">
    <property type="entry name" value="CCP"/>
    <property type="match status" value="1"/>
</dbReference>
<dbReference type="EMBL" id="JNBS01002481">
    <property type="protein sequence ID" value="OQR90876.1"/>
    <property type="molecule type" value="Genomic_DNA"/>
</dbReference>
<dbReference type="AlphaFoldDB" id="A0A1V9YYQ0"/>